<sequence length="150" mass="16181">MRRFVADIGGVNTLSLLPMSKEMRKSVHELAQVFGLRSKSRGKDATRFTILTRTALSGVMVDEKRIGRILGKYKTQGGGKERSKAIRTRPRDGEVVGETAPKLDESNIGFQLLSAMGWEQGSRIGVVGGLEAPLVAVIKTTKLGLGATRG</sequence>
<protein>
    <submittedName>
        <fullName evidence="1">Uncharacterized protein</fullName>
    </submittedName>
</protein>
<dbReference type="Proteomes" id="UP001207468">
    <property type="component" value="Unassembled WGS sequence"/>
</dbReference>
<comment type="caution">
    <text evidence="1">The sequence shown here is derived from an EMBL/GenBank/DDBJ whole genome shotgun (WGS) entry which is preliminary data.</text>
</comment>
<evidence type="ECO:0000313" key="1">
    <source>
        <dbReference type="EMBL" id="KAI9457522.1"/>
    </source>
</evidence>
<organism evidence="1 2">
    <name type="scientific">Russula earlei</name>
    <dbReference type="NCBI Taxonomy" id="71964"/>
    <lineage>
        <taxon>Eukaryota</taxon>
        <taxon>Fungi</taxon>
        <taxon>Dikarya</taxon>
        <taxon>Basidiomycota</taxon>
        <taxon>Agaricomycotina</taxon>
        <taxon>Agaricomycetes</taxon>
        <taxon>Russulales</taxon>
        <taxon>Russulaceae</taxon>
        <taxon>Russula</taxon>
    </lineage>
</organism>
<keyword evidence="2" id="KW-1185">Reference proteome</keyword>
<gene>
    <name evidence="1" type="ORF">F5148DRAFT_346736</name>
</gene>
<name>A0ACC0U1C9_9AGAM</name>
<accession>A0ACC0U1C9</accession>
<reference evidence="1" key="1">
    <citation type="submission" date="2021-03" db="EMBL/GenBank/DDBJ databases">
        <title>Evolutionary priming and transition to the ectomycorrhizal habit in an iconic lineage of mushroom-forming fungi: is preadaptation a requirement?</title>
        <authorList>
            <consortium name="DOE Joint Genome Institute"/>
            <person name="Looney B.P."/>
            <person name="Miyauchi S."/>
            <person name="Morin E."/>
            <person name="Drula E."/>
            <person name="Courty P.E."/>
            <person name="Chicoki N."/>
            <person name="Fauchery L."/>
            <person name="Kohler A."/>
            <person name="Kuo A."/>
            <person name="LaButti K."/>
            <person name="Pangilinan J."/>
            <person name="Lipzen A."/>
            <person name="Riley R."/>
            <person name="Andreopoulos W."/>
            <person name="He G."/>
            <person name="Johnson J."/>
            <person name="Barry K.W."/>
            <person name="Grigoriev I.V."/>
            <person name="Nagy L."/>
            <person name="Hibbett D."/>
            <person name="Henrissat B."/>
            <person name="Matheny P.B."/>
            <person name="Labbe J."/>
            <person name="Martin A.F."/>
        </authorList>
    </citation>
    <scope>NUCLEOTIDE SEQUENCE</scope>
    <source>
        <strain evidence="1">BPL698</strain>
    </source>
</reference>
<dbReference type="EMBL" id="JAGFNK010000220">
    <property type="protein sequence ID" value="KAI9457522.1"/>
    <property type="molecule type" value="Genomic_DNA"/>
</dbReference>
<evidence type="ECO:0000313" key="2">
    <source>
        <dbReference type="Proteomes" id="UP001207468"/>
    </source>
</evidence>
<proteinExistence type="predicted"/>